<feature type="region of interest" description="Disordered" evidence="1">
    <location>
        <begin position="174"/>
        <end position="194"/>
    </location>
</feature>
<evidence type="ECO:0000313" key="4">
    <source>
        <dbReference type="Proteomes" id="UP000307440"/>
    </source>
</evidence>
<organism evidence="3 4">
    <name type="scientific">Coprinopsis marcescibilis</name>
    <name type="common">Agaric fungus</name>
    <name type="synonym">Psathyrella marcescibilis</name>
    <dbReference type="NCBI Taxonomy" id="230819"/>
    <lineage>
        <taxon>Eukaryota</taxon>
        <taxon>Fungi</taxon>
        <taxon>Dikarya</taxon>
        <taxon>Basidiomycota</taxon>
        <taxon>Agaricomycotina</taxon>
        <taxon>Agaricomycetes</taxon>
        <taxon>Agaricomycetidae</taxon>
        <taxon>Agaricales</taxon>
        <taxon>Agaricineae</taxon>
        <taxon>Psathyrellaceae</taxon>
        <taxon>Coprinopsis</taxon>
    </lineage>
</organism>
<evidence type="ECO:0000256" key="2">
    <source>
        <dbReference type="SAM" id="SignalP"/>
    </source>
</evidence>
<reference evidence="3 4" key="1">
    <citation type="journal article" date="2019" name="Nat. Ecol. Evol.">
        <title>Megaphylogeny resolves global patterns of mushroom evolution.</title>
        <authorList>
            <person name="Varga T."/>
            <person name="Krizsan K."/>
            <person name="Foldi C."/>
            <person name="Dima B."/>
            <person name="Sanchez-Garcia M."/>
            <person name="Sanchez-Ramirez S."/>
            <person name="Szollosi G.J."/>
            <person name="Szarkandi J.G."/>
            <person name="Papp V."/>
            <person name="Albert L."/>
            <person name="Andreopoulos W."/>
            <person name="Angelini C."/>
            <person name="Antonin V."/>
            <person name="Barry K.W."/>
            <person name="Bougher N.L."/>
            <person name="Buchanan P."/>
            <person name="Buyck B."/>
            <person name="Bense V."/>
            <person name="Catcheside P."/>
            <person name="Chovatia M."/>
            <person name="Cooper J."/>
            <person name="Damon W."/>
            <person name="Desjardin D."/>
            <person name="Finy P."/>
            <person name="Geml J."/>
            <person name="Haridas S."/>
            <person name="Hughes K."/>
            <person name="Justo A."/>
            <person name="Karasinski D."/>
            <person name="Kautmanova I."/>
            <person name="Kiss B."/>
            <person name="Kocsube S."/>
            <person name="Kotiranta H."/>
            <person name="LaButti K.M."/>
            <person name="Lechner B.E."/>
            <person name="Liimatainen K."/>
            <person name="Lipzen A."/>
            <person name="Lukacs Z."/>
            <person name="Mihaltcheva S."/>
            <person name="Morgado L.N."/>
            <person name="Niskanen T."/>
            <person name="Noordeloos M.E."/>
            <person name="Ohm R.A."/>
            <person name="Ortiz-Santana B."/>
            <person name="Ovrebo C."/>
            <person name="Racz N."/>
            <person name="Riley R."/>
            <person name="Savchenko A."/>
            <person name="Shiryaev A."/>
            <person name="Soop K."/>
            <person name="Spirin V."/>
            <person name="Szebenyi C."/>
            <person name="Tomsovsky M."/>
            <person name="Tulloss R.E."/>
            <person name="Uehling J."/>
            <person name="Grigoriev I.V."/>
            <person name="Vagvolgyi C."/>
            <person name="Papp T."/>
            <person name="Martin F.M."/>
            <person name="Miettinen O."/>
            <person name="Hibbett D.S."/>
            <person name="Nagy L.G."/>
        </authorList>
    </citation>
    <scope>NUCLEOTIDE SEQUENCE [LARGE SCALE GENOMIC DNA]</scope>
    <source>
        <strain evidence="3 4">CBS 121175</strain>
    </source>
</reference>
<dbReference type="STRING" id="230819.A0A5C3KPQ2"/>
<dbReference type="AlphaFoldDB" id="A0A5C3KPQ2"/>
<feature type="chain" id="PRO_5023094797" evidence="2">
    <location>
        <begin position="21"/>
        <end position="233"/>
    </location>
</feature>
<dbReference type="OrthoDB" id="3061930at2759"/>
<protein>
    <submittedName>
        <fullName evidence="3">Uncharacterized protein</fullName>
    </submittedName>
</protein>
<accession>A0A5C3KPQ2</accession>
<sequence length="233" mass="26781">MLVQFIYCVWLLSAATSTLAEIYVSLFEANKEKEGWHFGLVIHGEEDIVNKIPNELYEAVIDGGIESKTVGYMVYGGAREKNGKVVKVALKLTNVPYTFYLPNYTKDDVIDAMQQFEPSRIPGPQEKDGHFFNCFDFTKQTIDIIKPFIQQGDTDLKMFEDYYRANKGKVRRITDEGSRERAEEARKEAEKYRRDVEEAAELAKKEEVIKAEVETKTEEVASKVDQHPFTDEL</sequence>
<keyword evidence="4" id="KW-1185">Reference proteome</keyword>
<name>A0A5C3KPQ2_COPMA</name>
<evidence type="ECO:0000256" key="1">
    <source>
        <dbReference type="SAM" id="MobiDB-lite"/>
    </source>
</evidence>
<feature type="signal peptide" evidence="2">
    <location>
        <begin position="1"/>
        <end position="20"/>
    </location>
</feature>
<proteinExistence type="predicted"/>
<dbReference type="Proteomes" id="UP000307440">
    <property type="component" value="Unassembled WGS sequence"/>
</dbReference>
<keyword evidence="2" id="KW-0732">Signal</keyword>
<evidence type="ECO:0000313" key="3">
    <source>
        <dbReference type="EMBL" id="TFK22490.1"/>
    </source>
</evidence>
<gene>
    <name evidence="3" type="ORF">FA15DRAFT_657481</name>
</gene>
<dbReference type="EMBL" id="ML210239">
    <property type="protein sequence ID" value="TFK22490.1"/>
    <property type="molecule type" value="Genomic_DNA"/>
</dbReference>